<evidence type="ECO:0000256" key="2">
    <source>
        <dbReference type="ARBA" id="ARBA00022553"/>
    </source>
</evidence>
<evidence type="ECO:0000313" key="8">
    <source>
        <dbReference type="Proteomes" id="UP000070133"/>
    </source>
</evidence>
<dbReference type="AlphaFoldDB" id="A0A139GW46"/>
<dbReference type="GO" id="GO:0043124">
    <property type="term" value="P:negative regulation of canonical NF-kappaB signal transduction"/>
    <property type="evidence" value="ECO:0007669"/>
    <property type="project" value="InterPro"/>
</dbReference>
<comment type="caution">
    <text evidence="7">The sequence shown here is derived from an EMBL/GenBank/DDBJ whole genome shotgun (WGS) entry which is preliminary data.</text>
</comment>
<keyword evidence="2" id="KW-0597">Phosphoprotein</keyword>
<gene>
    <name evidence="7" type="ORF">AC578_3547</name>
</gene>
<reference evidence="7 8" key="1">
    <citation type="submission" date="2015-07" db="EMBL/GenBank/DDBJ databases">
        <title>Comparative genomics of the Sigatoka disease complex on banana suggests a link between parallel evolutionary changes in Pseudocercospora fijiensis and Pseudocercospora eumusae and increased virulence on the banana host.</title>
        <authorList>
            <person name="Chang T.-C."/>
            <person name="Salvucci A."/>
            <person name="Crous P.W."/>
            <person name="Stergiopoulos I."/>
        </authorList>
    </citation>
    <scope>NUCLEOTIDE SEQUENCE [LARGE SCALE GENOMIC DNA]</scope>
    <source>
        <strain evidence="7 8">CBS 114824</strain>
    </source>
</reference>
<feature type="compositionally biased region" description="Basic and acidic residues" evidence="6">
    <location>
        <begin position="102"/>
        <end position="127"/>
    </location>
</feature>
<evidence type="ECO:0000256" key="1">
    <source>
        <dbReference type="ARBA" id="ARBA00004123"/>
    </source>
</evidence>
<evidence type="ECO:0000313" key="7">
    <source>
        <dbReference type="EMBL" id="KXS94427.1"/>
    </source>
</evidence>
<dbReference type="InterPro" id="IPR038753">
    <property type="entry name" value="NFKBIL1"/>
</dbReference>
<feature type="region of interest" description="Disordered" evidence="6">
    <location>
        <begin position="1"/>
        <end position="128"/>
    </location>
</feature>
<dbReference type="EMBL" id="LFZN01000291">
    <property type="protein sequence ID" value="KXS94427.1"/>
    <property type="molecule type" value="Genomic_DNA"/>
</dbReference>
<name>A0A139GW46_9PEZI</name>
<keyword evidence="8" id="KW-1185">Reference proteome</keyword>
<dbReference type="PANTHER" id="PTHR15263:SF1">
    <property type="entry name" value="NF-KAPPA-B INHIBITOR-LIKE PROTEIN 1"/>
    <property type="match status" value="1"/>
</dbReference>
<protein>
    <submittedName>
        <fullName evidence="7">Uncharacterized protein</fullName>
    </submittedName>
</protein>
<dbReference type="Proteomes" id="UP000070133">
    <property type="component" value="Unassembled WGS sequence"/>
</dbReference>
<evidence type="ECO:0000256" key="5">
    <source>
        <dbReference type="ARBA" id="ARBA00023242"/>
    </source>
</evidence>
<organism evidence="7 8">
    <name type="scientific">Pseudocercospora eumusae</name>
    <dbReference type="NCBI Taxonomy" id="321146"/>
    <lineage>
        <taxon>Eukaryota</taxon>
        <taxon>Fungi</taxon>
        <taxon>Dikarya</taxon>
        <taxon>Ascomycota</taxon>
        <taxon>Pezizomycotina</taxon>
        <taxon>Dothideomycetes</taxon>
        <taxon>Dothideomycetidae</taxon>
        <taxon>Mycosphaerellales</taxon>
        <taxon>Mycosphaerellaceae</taxon>
        <taxon>Pseudocercospora</taxon>
    </lineage>
</organism>
<dbReference type="GO" id="GO:0005634">
    <property type="term" value="C:nucleus"/>
    <property type="evidence" value="ECO:0007669"/>
    <property type="project" value="UniProtKB-SubCell"/>
</dbReference>
<proteinExistence type="predicted"/>
<accession>A0A139GW46</accession>
<keyword evidence="3" id="KW-0677">Repeat</keyword>
<evidence type="ECO:0000256" key="4">
    <source>
        <dbReference type="ARBA" id="ARBA00023043"/>
    </source>
</evidence>
<feature type="compositionally biased region" description="Basic and acidic residues" evidence="6">
    <location>
        <begin position="1"/>
        <end position="12"/>
    </location>
</feature>
<dbReference type="PANTHER" id="PTHR15263">
    <property type="entry name" value="I-KAPPA-B-LIKE PROTEIN IKBL"/>
    <property type="match status" value="1"/>
</dbReference>
<comment type="subcellular location">
    <subcellularLocation>
        <location evidence="1">Nucleus</location>
    </subcellularLocation>
</comment>
<feature type="compositionally biased region" description="Basic residues" evidence="6">
    <location>
        <begin position="80"/>
        <end position="101"/>
    </location>
</feature>
<dbReference type="OrthoDB" id="412109at2759"/>
<keyword evidence="4" id="KW-0040">ANK repeat</keyword>
<sequence>MPSLAESKRQVRDGLQSHNDEIDHDAILASLQDEIDRHNNRHDHRQSSDGAKRRRQGDRKDDGSSLKFRFKSGTSDPRDRKRGHHRHRDSTRGHRKSRKSKHESEKESEGAAHPFPREPVDLERDATADSTAAFRDSLFDALADDEGAAYWESVYSQPIHVYARPTVENEKGELEQMNDEQYAAYVQTKMWEKKNPHVVLERERKEKQRREEEQERTRQREEFVRRKQRAAWERAERQNARKFAGVDDEDYEYAFDFEGQTGGASARTSNGPSQREYGEAWKRYVAAWDALKKQLLEQNGDSRSAEPPNKRIPWPVLQSKPVIKRNIEDFMRHVPLEKDGPSRVQMYKSERFKWHPDKVQQRFQGQVDEGTMKLVTGIFQVIDALLEEERKRSDASSGRK</sequence>
<evidence type="ECO:0000256" key="3">
    <source>
        <dbReference type="ARBA" id="ARBA00022737"/>
    </source>
</evidence>
<evidence type="ECO:0000256" key="6">
    <source>
        <dbReference type="SAM" id="MobiDB-lite"/>
    </source>
</evidence>
<keyword evidence="5" id="KW-0539">Nucleus</keyword>